<feature type="non-terminal residue" evidence="2">
    <location>
        <position position="74"/>
    </location>
</feature>
<comment type="caution">
    <text evidence="2">The sequence shown here is derived from an EMBL/GenBank/DDBJ whole genome shotgun (WGS) entry which is preliminary data.</text>
</comment>
<protein>
    <submittedName>
        <fullName evidence="2">Uncharacterized protein</fullName>
    </submittedName>
</protein>
<name>A0A699VL77_TANCI</name>
<dbReference type="AlphaFoldDB" id="A0A699VL77"/>
<sequence length="74" mass="7669">MRLFESGLCCFVLPSAGILVAAGPTVPAEPSSSIRDPSKGKSVTTLSSPISALTAKELADQQAAILEAKRKELL</sequence>
<reference evidence="2" key="1">
    <citation type="journal article" date="2019" name="Sci. Rep.">
        <title>Draft genome of Tanacetum cinerariifolium, the natural source of mosquito coil.</title>
        <authorList>
            <person name="Yamashiro T."/>
            <person name="Shiraishi A."/>
            <person name="Satake H."/>
            <person name="Nakayama K."/>
        </authorList>
    </citation>
    <scope>NUCLEOTIDE SEQUENCE</scope>
</reference>
<dbReference type="EMBL" id="BKCJ011470473">
    <property type="protein sequence ID" value="GFD36345.1"/>
    <property type="molecule type" value="Genomic_DNA"/>
</dbReference>
<feature type="signal peptide" evidence="1">
    <location>
        <begin position="1"/>
        <end position="17"/>
    </location>
</feature>
<feature type="chain" id="PRO_5025543425" evidence="1">
    <location>
        <begin position="18"/>
        <end position="74"/>
    </location>
</feature>
<organism evidence="2">
    <name type="scientific">Tanacetum cinerariifolium</name>
    <name type="common">Dalmatian daisy</name>
    <name type="synonym">Chrysanthemum cinerariifolium</name>
    <dbReference type="NCBI Taxonomy" id="118510"/>
    <lineage>
        <taxon>Eukaryota</taxon>
        <taxon>Viridiplantae</taxon>
        <taxon>Streptophyta</taxon>
        <taxon>Embryophyta</taxon>
        <taxon>Tracheophyta</taxon>
        <taxon>Spermatophyta</taxon>
        <taxon>Magnoliopsida</taxon>
        <taxon>eudicotyledons</taxon>
        <taxon>Gunneridae</taxon>
        <taxon>Pentapetalae</taxon>
        <taxon>asterids</taxon>
        <taxon>campanulids</taxon>
        <taxon>Asterales</taxon>
        <taxon>Asteraceae</taxon>
        <taxon>Asteroideae</taxon>
        <taxon>Anthemideae</taxon>
        <taxon>Anthemidinae</taxon>
        <taxon>Tanacetum</taxon>
    </lineage>
</organism>
<keyword evidence="1" id="KW-0732">Signal</keyword>
<accession>A0A699VL77</accession>
<evidence type="ECO:0000256" key="1">
    <source>
        <dbReference type="SAM" id="SignalP"/>
    </source>
</evidence>
<evidence type="ECO:0000313" key="2">
    <source>
        <dbReference type="EMBL" id="GFD36345.1"/>
    </source>
</evidence>
<proteinExistence type="predicted"/>
<gene>
    <name evidence="2" type="ORF">Tci_908314</name>
</gene>